<dbReference type="InterPro" id="IPR013212">
    <property type="entry name" value="Mad3/Bub1_I"/>
</dbReference>
<dbReference type="GO" id="GO:0005829">
    <property type="term" value="C:cytosol"/>
    <property type="evidence" value="ECO:0007669"/>
    <property type="project" value="Ensembl"/>
</dbReference>
<dbReference type="Pfam" id="PF08311">
    <property type="entry name" value="Mad3_BUB1_I"/>
    <property type="match status" value="1"/>
</dbReference>
<dbReference type="PANTHER" id="PTHR14030">
    <property type="entry name" value="MITOTIC CHECKPOINT SERINE/THREONINE-PROTEIN KINASE BUB1"/>
    <property type="match status" value="1"/>
</dbReference>
<dbReference type="eggNOG" id="KOG1166">
    <property type="taxonomic scope" value="Eukaryota"/>
</dbReference>
<proteinExistence type="predicted"/>
<dbReference type="Gene3D" id="1.10.510.10">
    <property type="entry name" value="Transferase(Phosphotransferase) domain 1"/>
    <property type="match status" value="1"/>
</dbReference>
<comment type="subcellular location">
    <subcellularLocation>
        <location evidence="1">Chromosome</location>
        <location evidence="1">Centromere</location>
        <location evidence="1">Kinetochore</location>
    </subcellularLocation>
</comment>
<keyword evidence="4" id="KW-0137">Centromere</keyword>
<dbReference type="STRING" id="59894.ENSFALP00000001087"/>
<feature type="domain" description="Protein kinase" evidence="6">
    <location>
        <begin position="638"/>
        <end position="1056"/>
    </location>
</feature>
<feature type="compositionally biased region" description="Basic and acidic residues" evidence="5">
    <location>
        <begin position="437"/>
        <end position="446"/>
    </location>
</feature>
<keyword evidence="9" id="KW-1185">Reference proteome</keyword>
<dbReference type="Gene3D" id="1.25.40.430">
    <property type="match status" value="1"/>
</dbReference>
<accession>U3JE83</accession>
<dbReference type="GO" id="GO:0005524">
    <property type="term" value="F:ATP binding"/>
    <property type="evidence" value="ECO:0007669"/>
    <property type="project" value="InterPro"/>
</dbReference>
<dbReference type="GO" id="GO:0007094">
    <property type="term" value="P:mitotic spindle assembly checkpoint signaling"/>
    <property type="evidence" value="ECO:0007669"/>
    <property type="project" value="Ensembl"/>
</dbReference>
<reference evidence="8" key="3">
    <citation type="submission" date="2025-09" db="UniProtKB">
        <authorList>
            <consortium name="Ensembl"/>
        </authorList>
    </citation>
    <scope>IDENTIFICATION</scope>
</reference>
<dbReference type="GO" id="GO:0033597">
    <property type="term" value="C:mitotic checkpoint complex"/>
    <property type="evidence" value="ECO:0007669"/>
    <property type="project" value="Ensembl"/>
</dbReference>
<dbReference type="GO" id="GO:0000940">
    <property type="term" value="C:outer kinetochore"/>
    <property type="evidence" value="ECO:0007669"/>
    <property type="project" value="Ensembl"/>
</dbReference>
<dbReference type="PROSITE" id="PS51489">
    <property type="entry name" value="BUB1_N"/>
    <property type="match status" value="1"/>
</dbReference>
<evidence type="ECO:0000313" key="8">
    <source>
        <dbReference type="Ensembl" id="ENSFALP00000001087.2"/>
    </source>
</evidence>
<evidence type="ECO:0000256" key="5">
    <source>
        <dbReference type="SAM" id="MobiDB-lite"/>
    </source>
</evidence>
<dbReference type="Proteomes" id="UP000016665">
    <property type="component" value="Chromosome 5"/>
</dbReference>
<keyword evidence="3" id="KW-0995">Kinetochore</keyword>
<dbReference type="GO" id="GO:0051754">
    <property type="term" value="P:meiotic sister chromatid cohesion, centromeric"/>
    <property type="evidence" value="ECO:0007669"/>
    <property type="project" value="TreeGrafter"/>
</dbReference>
<name>U3JE83_FICAL</name>
<evidence type="ECO:0000256" key="4">
    <source>
        <dbReference type="ARBA" id="ARBA00023328"/>
    </source>
</evidence>
<dbReference type="GO" id="GO:0007091">
    <property type="term" value="P:metaphase/anaphase transition of mitotic cell cycle"/>
    <property type="evidence" value="ECO:0007669"/>
    <property type="project" value="Ensembl"/>
</dbReference>
<evidence type="ECO:0000256" key="1">
    <source>
        <dbReference type="ARBA" id="ARBA00004629"/>
    </source>
</evidence>
<dbReference type="InterPro" id="IPR011009">
    <property type="entry name" value="Kinase-like_dom_sf"/>
</dbReference>
<dbReference type="PROSITE" id="PS50011">
    <property type="entry name" value="PROTEIN_KINASE_DOM"/>
    <property type="match status" value="1"/>
</dbReference>
<dbReference type="GO" id="GO:0004672">
    <property type="term" value="F:protein kinase activity"/>
    <property type="evidence" value="ECO:0007669"/>
    <property type="project" value="InterPro"/>
</dbReference>
<evidence type="ECO:0000259" key="7">
    <source>
        <dbReference type="PROSITE" id="PS51489"/>
    </source>
</evidence>
<evidence type="ECO:0000256" key="2">
    <source>
        <dbReference type="ARBA" id="ARBA00022454"/>
    </source>
</evidence>
<dbReference type="AlphaFoldDB" id="U3JE83"/>
<dbReference type="GO" id="GO:0005819">
    <property type="term" value="C:spindle"/>
    <property type="evidence" value="ECO:0007669"/>
    <property type="project" value="Ensembl"/>
</dbReference>
<gene>
    <name evidence="8" type="primary">BUB1B</name>
</gene>
<evidence type="ECO:0000259" key="6">
    <source>
        <dbReference type="PROSITE" id="PS50011"/>
    </source>
</evidence>
<reference evidence="8" key="2">
    <citation type="submission" date="2025-08" db="UniProtKB">
        <authorList>
            <consortium name="Ensembl"/>
        </authorList>
    </citation>
    <scope>IDENTIFICATION</scope>
</reference>
<sequence>MSQEGSHEWELSKENVQPLRQGRVMSSLQEALAQQDSSSHTAVQLKKQEFEAEVRFYSGDDPLDVWERYIKWTEQAFPGGGKDGNLAAVLERAVRALHGQQQYYKDPRYLNLWLKFGDCCNEPLDLYSYLHSQEIGTTLALLYITWAEALEARGSFRKADLIFQEGLQRKAEPLDKLQAHHKQFQARVSRQTLRALEESPDGDNMGLLEIAEPQRSSLADLKGRGKKKVKAPISRVGDAVKAMNPNRSCQPQASLQLPNTPGFAVFDENSVSGPEIPTLTAQSWPAPPVPRAKENELSAGPWNSGRRPRSTVSSAMEVPHPLPSFTPYVDEAAQPQMMTPCKIEPSINRVLSTRKPEEREDPLQRVQHQQQDAQAKKEMVMYCKEKVYAGVDEFSFEEIRAEIYRKKAKKKEEDEIQAIERKKEEIQRKIEELEKKLKKKDDKQQQPHEQAAEVMGASTPLGMQGFAFPSATEYGEKRPQSRSEFQIYEDTQPHKPSCSENVGLLPAPAAAPFFSIFDESSTLTNQNISCSADRSRKSARRPLTVLKPVDSLSAKESTAAAACDELNGIERLTEDAIVTGSYKNKTLCANPEDTCDFNRAAHLASTPFHGVVAQGVLAPPFSQSELKGDTPESKSAPLNQETVVCEGAYTEPLSVKKLSPIMEASLEDTRSSGSSVSGGSLSSVIQMSAIKYLQISEKLELAQSLPAEVVADSGENVTEDDAAQFLWSPEQRKKLLGSVLSSLVASPDFHLETGALPHMEVEKDVELGNETYCIKMEYWNNEEYKMFFTIPTGCIFQWDQKGFAIKVYSQPVPWDFYIILELQKRLNSDFDQSFSENCSCYLYQDGCAIVHKDINCFTLRDILRDRNFITKEIIFLVVHDLLLLVEKLHKAEIVHGDLRPEVLFLGDRICDAFSNEEVPNALKMVDFSHSLDLRLMPRVSLPYNFPTAQTPHGQQLLAQSSLPYQVDLVGIADIVHLMLFGDHIQVCQENSIWKISQNLSKTSDSDFWSKLFERILNADGVLIHDWEYFVTAGCKSPSFGGSFHNHMGFPEPLNTT</sequence>
<reference evidence="8 9" key="1">
    <citation type="journal article" date="2012" name="Nature">
        <title>The genomic landscape of species divergence in Ficedula flycatchers.</title>
        <authorList>
            <person name="Ellegren H."/>
            <person name="Smeds L."/>
            <person name="Burri R."/>
            <person name="Olason P.I."/>
            <person name="Backstrom N."/>
            <person name="Kawakami T."/>
            <person name="Kunstner A."/>
            <person name="Makinen H."/>
            <person name="Nadachowska-Brzyska K."/>
            <person name="Qvarnstrom A."/>
            <person name="Uebbing S."/>
            <person name="Wolf J.B."/>
        </authorList>
    </citation>
    <scope>NUCLEOTIDE SEQUENCE [LARGE SCALE GENOMIC DNA]</scope>
</reference>
<dbReference type="SUPFAM" id="SSF56112">
    <property type="entry name" value="Protein kinase-like (PK-like)"/>
    <property type="match status" value="1"/>
</dbReference>
<dbReference type="FunFam" id="1.25.40.430:FF:000002">
    <property type="entry name" value="mitotic checkpoint serine/threonine-protein kinase BUB1 beta"/>
    <property type="match status" value="1"/>
</dbReference>
<evidence type="ECO:0000256" key="3">
    <source>
        <dbReference type="ARBA" id="ARBA00022838"/>
    </source>
</evidence>
<dbReference type="InterPro" id="IPR015661">
    <property type="entry name" value="Bub1/Mad3"/>
</dbReference>
<dbReference type="GO" id="GO:0048471">
    <property type="term" value="C:perinuclear region of cytoplasm"/>
    <property type="evidence" value="ECO:0007669"/>
    <property type="project" value="Ensembl"/>
</dbReference>
<dbReference type="PANTHER" id="PTHR14030:SF25">
    <property type="entry name" value="MITOTIC CHECKPOINT SERINE_THREONINE-PROTEIN KINASE BUB1 BETA"/>
    <property type="match status" value="1"/>
</dbReference>
<dbReference type="GeneTree" id="ENSGT00940000158912"/>
<organism evidence="8 9">
    <name type="scientific">Ficedula albicollis</name>
    <name type="common">Collared flycatcher</name>
    <name type="synonym">Muscicapa albicollis</name>
    <dbReference type="NCBI Taxonomy" id="59894"/>
    <lineage>
        <taxon>Eukaryota</taxon>
        <taxon>Metazoa</taxon>
        <taxon>Chordata</taxon>
        <taxon>Craniata</taxon>
        <taxon>Vertebrata</taxon>
        <taxon>Euteleostomi</taxon>
        <taxon>Archelosauria</taxon>
        <taxon>Archosauria</taxon>
        <taxon>Dinosauria</taxon>
        <taxon>Saurischia</taxon>
        <taxon>Theropoda</taxon>
        <taxon>Coelurosauria</taxon>
        <taxon>Aves</taxon>
        <taxon>Neognathae</taxon>
        <taxon>Neoaves</taxon>
        <taxon>Telluraves</taxon>
        <taxon>Australaves</taxon>
        <taxon>Passeriformes</taxon>
        <taxon>Muscicapidae</taxon>
        <taxon>Ficedula</taxon>
    </lineage>
</organism>
<feature type="region of interest" description="Disordered" evidence="5">
    <location>
        <begin position="279"/>
        <end position="319"/>
    </location>
</feature>
<dbReference type="SMART" id="SM00777">
    <property type="entry name" value="Mad3_BUB1_I"/>
    <property type="match status" value="1"/>
</dbReference>
<evidence type="ECO:0000313" key="9">
    <source>
        <dbReference type="Proteomes" id="UP000016665"/>
    </source>
</evidence>
<feature type="region of interest" description="Disordered" evidence="5">
    <location>
        <begin position="437"/>
        <end position="456"/>
    </location>
</feature>
<dbReference type="Ensembl" id="ENSFALT00000001092.2">
    <property type="protein sequence ID" value="ENSFALP00000001087.2"/>
    <property type="gene ID" value="ENSFALG00000001034.2"/>
</dbReference>
<protein>
    <submittedName>
        <fullName evidence="8">BUB1 mitotic checkpoint serine/threonine kinase B</fullName>
    </submittedName>
</protein>
<dbReference type="InterPro" id="IPR000719">
    <property type="entry name" value="Prot_kinase_dom"/>
</dbReference>
<feature type="domain" description="BUB1 N-terminal" evidence="7">
    <location>
        <begin position="50"/>
        <end position="217"/>
    </location>
</feature>
<dbReference type="GO" id="GO:0071459">
    <property type="term" value="P:protein localization to chromosome, centromeric region"/>
    <property type="evidence" value="ECO:0007669"/>
    <property type="project" value="Ensembl"/>
</dbReference>
<keyword evidence="2" id="KW-0158">Chromosome</keyword>
<dbReference type="GO" id="GO:0036064">
    <property type="term" value="C:ciliary basal body"/>
    <property type="evidence" value="ECO:0007669"/>
    <property type="project" value="Ensembl"/>
</dbReference>